<dbReference type="InterPro" id="IPR039432">
    <property type="entry name" value="SRP9_dom"/>
</dbReference>
<feature type="domain" description="SRP9" evidence="2">
    <location>
        <begin position="5"/>
        <end position="101"/>
    </location>
</feature>
<feature type="compositionally biased region" description="Low complexity" evidence="1">
    <location>
        <begin position="41"/>
        <end position="63"/>
    </location>
</feature>
<accession>A0A9P8L6Z3</accession>
<dbReference type="Proteomes" id="UP000698800">
    <property type="component" value="Unassembled WGS sequence"/>
</dbReference>
<feature type="region of interest" description="Disordered" evidence="1">
    <location>
        <begin position="22"/>
        <end position="63"/>
    </location>
</feature>
<feature type="region of interest" description="Disordered" evidence="1">
    <location>
        <begin position="114"/>
        <end position="165"/>
    </location>
</feature>
<protein>
    <recommendedName>
        <fullName evidence="2">SRP9 domain-containing protein</fullName>
    </recommendedName>
</protein>
<comment type="caution">
    <text evidence="3">The sequence shown here is derived from an EMBL/GenBank/DDBJ whole genome shotgun (WGS) entry which is preliminary data.</text>
</comment>
<sequence length="165" mass="16993">MPYLPTAAAWLTQSSLLIQARPSTTKITTRYSHPKKKKKPSSSPDTTTTDSTTAPPKAPKPATLILKTYDPVSGTCLKYQTDRAAEVGRLVASLGRAGRIMAALPVSEDTVMGDAPAATTAAKEEATTTNAPVPEASGKPTPTAKETMGGGGGGGGKKKKGKRGK</sequence>
<organism evidence="3 4">
    <name type="scientific">Glutinoglossum americanum</name>
    <dbReference type="NCBI Taxonomy" id="1670608"/>
    <lineage>
        <taxon>Eukaryota</taxon>
        <taxon>Fungi</taxon>
        <taxon>Dikarya</taxon>
        <taxon>Ascomycota</taxon>
        <taxon>Pezizomycotina</taxon>
        <taxon>Geoglossomycetes</taxon>
        <taxon>Geoglossales</taxon>
        <taxon>Geoglossaceae</taxon>
        <taxon>Glutinoglossum</taxon>
    </lineage>
</organism>
<dbReference type="OrthoDB" id="5419752at2759"/>
<name>A0A9P8L6Z3_9PEZI</name>
<dbReference type="GO" id="GO:0005786">
    <property type="term" value="C:signal recognition particle, endoplasmic reticulum targeting"/>
    <property type="evidence" value="ECO:0007669"/>
    <property type="project" value="TreeGrafter"/>
</dbReference>
<dbReference type="EMBL" id="JAGHQL010000003">
    <property type="protein sequence ID" value="KAH0547576.1"/>
    <property type="molecule type" value="Genomic_DNA"/>
</dbReference>
<feature type="compositionally biased region" description="Polar residues" evidence="1">
    <location>
        <begin position="22"/>
        <end position="31"/>
    </location>
</feature>
<dbReference type="GO" id="GO:0006614">
    <property type="term" value="P:SRP-dependent cotranslational protein targeting to membrane"/>
    <property type="evidence" value="ECO:0007669"/>
    <property type="project" value="InterPro"/>
</dbReference>
<proteinExistence type="predicted"/>
<dbReference type="AlphaFoldDB" id="A0A9P8L6Z3"/>
<evidence type="ECO:0000313" key="3">
    <source>
        <dbReference type="EMBL" id="KAH0547576.1"/>
    </source>
</evidence>
<gene>
    <name evidence="3" type="ORF">FGG08_000301</name>
</gene>
<dbReference type="PANTHER" id="PTHR12834">
    <property type="entry name" value="SIGNAL RECOGNITION PARTICLE 9 KDA PROTEIN"/>
    <property type="match status" value="1"/>
</dbReference>
<evidence type="ECO:0000313" key="4">
    <source>
        <dbReference type="Proteomes" id="UP000698800"/>
    </source>
</evidence>
<evidence type="ECO:0000256" key="1">
    <source>
        <dbReference type="SAM" id="MobiDB-lite"/>
    </source>
</evidence>
<dbReference type="Pfam" id="PF05486">
    <property type="entry name" value="SRP9-21"/>
    <property type="match status" value="1"/>
</dbReference>
<evidence type="ECO:0000259" key="2">
    <source>
        <dbReference type="Pfam" id="PF05486"/>
    </source>
</evidence>
<reference evidence="3" key="1">
    <citation type="submission" date="2021-03" db="EMBL/GenBank/DDBJ databases">
        <title>Comparative genomics and phylogenomic investigation of the class Geoglossomycetes provide insights into ecological specialization and systematics.</title>
        <authorList>
            <person name="Melie T."/>
            <person name="Pirro S."/>
            <person name="Miller A.N."/>
            <person name="Quandt A."/>
        </authorList>
    </citation>
    <scope>NUCLEOTIDE SEQUENCE</scope>
    <source>
        <strain evidence="3">GBOQ0MN5Z8</strain>
    </source>
</reference>
<feature type="compositionally biased region" description="Low complexity" evidence="1">
    <location>
        <begin position="115"/>
        <end position="132"/>
    </location>
</feature>
<feature type="compositionally biased region" description="Basic residues" evidence="1">
    <location>
        <begin position="156"/>
        <end position="165"/>
    </location>
</feature>
<dbReference type="InterPro" id="IPR039914">
    <property type="entry name" value="SRP9-like"/>
</dbReference>
<dbReference type="PANTHER" id="PTHR12834:SF12">
    <property type="entry name" value="SIGNAL RECOGNITION PARTICLE 9 KDA PROTEIN"/>
    <property type="match status" value="1"/>
</dbReference>
<keyword evidence="4" id="KW-1185">Reference proteome</keyword>